<evidence type="ECO:0000313" key="5">
    <source>
        <dbReference type="Proteomes" id="UP001310386"/>
    </source>
</evidence>
<dbReference type="PANTHER" id="PTHR43300">
    <property type="entry name" value="ACETYLTRANSFERASE"/>
    <property type="match status" value="1"/>
</dbReference>
<evidence type="ECO:0000256" key="1">
    <source>
        <dbReference type="ARBA" id="ARBA00022679"/>
    </source>
</evidence>
<dbReference type="InterPro" id="IPR001451">
    <property type="entry name" value="Hexapep"/>
</dbReference>
<accession>A0ABU5ZD46</accession>
<dbReference type="CDD" id="cd03360">
    <property type="entry name" value="LbH_AT_putative"/>
    <property type="match status" value="1"/>
</dbReference>
<dbReference type="Pfam" id="PF00132">
    <property type="entry name" value="Hexapep"/>
    <property type="match status" value="2"/>
</dbReference>
<keyword evidence="1" id="KW-0808">Transferase</keyword>
<reference evidence="4" key="1">
    <citation type="submission" date="2023-12" db="EMBL/GenBank/DDBJ databases">
        <title>Fervidustalea candida gen. nov., sp. nov., a novel member of the family Paenibacillaceae isolated from a geothermal area.</title>
        <authorList>
            <person name="Li W.-J."/>
            <person name="Jiao J.-Y."/>
            <person name="Chen Y."/>
        </authorList>
    </citation>
    <scope>NUCLEOTIDE SEQUENCE</scope>
    <source>
        <strain evidence="4">SYSU GA230002</strain>
    </source>
</reference>
<dbReference type="PANTHER" id="PTHR43300:SF7">
    <property type="entry name" value="UDP-N-ACETYLBACILLOSAMINE N-ACETYLTRANSFERASE"/>
    <property type="match status" value="1"/>
</dbReference>
<feature type="domain" description="PglD N-terminal" evidence="3">
    <location>
        <begin position="4"/>
        <end position="78"/>
    </location>
</feature>
<dbReference type="InterPro" id="IPR050179">
    <property type="entry name" value="Trans_hexapeptide_repeat"/>
</dbReference>
<evidence type="ECO:0000259" key="3">
    <source>
        <dbReference type="Pfam" id="PF17836"/>
    </source>
</evidence>
<dbReference type="Pfam" id="PF17836">
    <property type="entry name" value="PglD_N"/>
    <property type="match status" value="1"/>
</dbReference>
<evidence type="ECO:0000313" key="4">
    <source>
        <dbReference type="EMBL" id="MEB3100430.1"/>
    </source>
</evidence>
<dbReference type="InterPro" id="IPR020019">
    <property type="entry name" value="AcTrfase_PglD-like"/>
</dbReference>
<keyword evidence="2" id="KW-0677">Repeat</keyword>
<dbReference type="Gene3D" id="2.160.10.10">
    <property type="entry name" value="Hexapeptide repeat proteins"/>
    <property type="match status" value="1"/>
</dbReference>
<name>A0ABU5ZD46_9BACL</name>
<dbReference type="NCBIfam" id="TIGR03570">
    <property type="entry name" value="NeuD_NnaD"/>
    <property type="match status" value="1"/>
</dbReference>
<sequence length="221" mass="23494">MDELVIWGSGGHARVVKQLCEQLGYRILGFLDERAEMKGRIVEQIPVLGDLGDISCLSESVQIVCCGVGEPALRRRLAVKTQQSGFQIAPPLVHPSAHYPEGCKVGAGSIVLEHSVLSSGCKIGEFVIVNALAFIGHDTVIEDYATISPGASIGGDVRIGRGSFVGIGASVREKVSIGDHSVIGGGSYVMNDVPDRVLMAGVPAVFKKKWDENMPVFKPAR</sequence>
<gene>
    <name evidence="4" type="ORF">VF724_02000</name>
</gene>
<keyword evidence="5" id="KW-1185">Reference proteome</keyword>
<dbReference type="SUPFAM" id="SSF51161">
    <property type="entry name" value="Trimeric LpxA-like enzymes"/>
    <property type="match status" value="1"/>
</dbReference>
<proteinExistence type="predicted"/>
<comment type="caution">
    <text evidence="4">The sequence shown here is derived from an EMBL/GenBank/DDBJ whole genome shotgun (WGS) entry which is preliminary data.</text>
</comment>
<organism evidence="4 5">
    <name type="scientific">Ferviditalea candida</name>
    <dbReference type="NCBI Taxonomy" id="3108399"/>
    <lineage>
        <taxon>Bacteria</taxon>
        <taxon>Bacillati</taxon>
        <taxon>Bacillota</taxon>
        <taxon>Bacilli</taxon>
        <taxon>Bacillales</taxon>
        <taxon>Paenibacillaceae</taxon>
        <taxon>Ferviditalea</taxon>
    </lineage>
</organism>
<dbReference type="Gene3D" id="3.40.50.20">
    <property type="match status" value="1"/>
</dbReference>
<protein>
    <submittedName>
        <fullName evidence="4">Acetyltransferase</fullName>
    </submittedName>
</protein>
<dbReference type="InterPro" id="IPR041561">
    <property type="entry name" value="PglD_N"/>
</dbReference>
<dbReference type="Proteomes" id="UP001310386">
    <property type="component" value="Unassembled WGS sequence"/>
</dbReference>
<dbReference type="RefSeq" id="WP_371752541.1">
    <property type="nucleotide sequence ID" value="NZ_JAYJLD010000002.1"/>
</dbReference>
<dbReference type="PROSITE" id="PS00101">
    <property type="entry name" value="HEXAPEP_TRANSFERASES"/>
    <property type="match status" value="1"/>
</dbReference>
<dbReference type="EMBL" id="JAYJLD010000002">
    <property type="protein sequence ID" value="MEB3100430.1"/>
    <property type="molecule type" value="Genomic_DNA"/>
</dbReference>
<dbReference type="InterPro" id="IPR018357">
    <property type="entry name" value="Hexapep_transf_CS"/>
</dbReference>
<evidence type="ECO:0000256" key="2">
    <source>
        <dbReference type="ARBA" id="ARBA00022737"/>
    </source>
</evidence>
<dbReference type="InterPro" id="IPR011004">
    <property type="entry name" value="Trimer_LpxA-like_sf"/>
</dbReference>